<sequence>MSALLEESDPLSEAFTEFSSILDPGSFDLQLCDSEIFESDPAVSSLAGAELQLSNLDGSPVAEEAGPMLGEEPMDAPKVPLRALAGLPQSILWMFAAPQPSRTSDSQADSDLNLSLLPIFVHPTSAPSSRFKRGEKPSSWALTGGNTRISEGTWVEFSHDDENSEIFEGYSNSFSGRVTSPCALRRKFIKFRVQGDNKDADFMVTQPSAGTQWVNGAANHVAWTKGVGDGVWGVDIEMSRISQAGILFVAQNVPASPGSLNIFIQDLPTGNDYYLLFLNSTSGMMYGTSPKFAIGTSANASASTDPSAPTVSISGAPNPTAVFATTFPALANGVAVAGWRAVEGSLPQLLGFLGAIMMCLLGGAWTLL</sequence>
<dbReference type="Proteomes" id="UP000186601">
    <property type="component" value="Unassembled WGS sequence"/>
</dbReference>
<keyword evidence="1" id="KW-0472">Membrane</keyword>
<accession>A0A2R6RPJ1</accession>
<reference evidence="2 3" key="1">
    <citation type="submission" date="2018-02" db="EMBL/GenBank/DDBJ databases">
        <title>Genome sequence of the basidiomycete white-rot fungus Phlebia centrifuga.</title>
        <authorList>
            <person name="Granchi Z."/>
            <person name="Peng M."/>
            <person name="de Vries R.P."/>
            <person name="Hilden K."/>
            <person name="Makela M.R."/>
            <person name="Grigoriev I."/>
            <person name="Riley R."/>
        </authorList>
    </citation>
    <scope>NUCLEOTIDE SEQUENCE [LARGE SCALE GENOMIC DNA]</scope>
    <source>
        <strain evidence="2 3">FBCC195</strain>
    </source>
</reference>
<organism evidence="2 3">
    <name type="scientific">Hermanssonia centrifuga</name>
    <dbReference type="NCBI Taxonomy" id="98765"/>
    <lineage>
        <taxon>Eukaryota</taxon>
        <taxon>Fungi</taxon>
        <taxon>Dikarya</taxon>
        <taxon>Basidiomycota</taxon>
        <taxon>Agaricomycotina</taxon>
        <taxon>Agaricomycetes</taxon>
        <taxon>Polyporales</taxon>
        <taxon>Meruliaceae</taxon>
        <taxon>Hermanssonia</taxon>
    </lineage>
</organism>
<feature type="transmembrane region" description="Helical" evidence="1">
    <location>
        <begin position="321"/>
        <end position="342"/>
    </location>
</feature>
<evidence type="ECO:0000313" key="2">
    <source>
        <dbReference type="EMBL" id="PSS31944.1"/>
    </source>
</evidence>
<name>A0A2R6RPJ1_9APHY</name>
<keyword evidence="1" id="KW-0812">Transmembrane</keyword>
<evidence type="ECO:0000313" key="3">
    <source>
        <dbReference type="Proteomes" id="UP000186601"/>
    </source>
</evidence>
<keyword evidence="3" id="KW-1185">Reference proteome</keyword>
<gene>
    <name evidence="2" type="ORF">PHLCEN_2v2271</name>
</gene>
<dbReference type="OrthoDB" id="2581067at2759"/>
<evidence type="ECO:0000256" key="1">
    <source>
        <dbReference type="SAM" id="Phobius"/>
    </source>
</evidence>
<comment type="caution">
    <text evidence="2">The sequence shown here is derived from an EMBL/GenBank/DDBJ whole genome shotgun (WGS) entry which is preliminary data.</text>
</comment>
<feature type="transmembrane region" description="Helical" evidence="1">
    <location>
        <begin position="349"/>
        <end position="367"/>
    </location>
</feature>
<protein>
    <submittedName>
        <fullName evidence="2">Uncharacterized protein</fullName>
    </submittedName>
</protein>
<keyword evidence="1" id="KW-1133">Transmembrane helix</keyword>
<dbReference type="AlphaFoldDB" id="A0A2R6RPJ1"/>
<dbReference type="EMBL" id="MLYV02000212">
    <property type="protein sequence ID" value="PSS31944.1"/>
    <property type="molecule type" value="Genomic_DNA"/>
</dbReference>
<proteinExistence type="predicted"/>